<dbReference type="AlphaFoldDB" id="A0A7X6PLV2"/>
<evidence type="ECO:0000256" key="1">
    <source>
        <dbReference type="SAM" id="Phobius"/>
    </source>
</evidence>
<protein>
    <submittedName>
        <fullName evidence="2">Uncharacterized protein</fullName>
    </submittedName>
</protein>
<organism evidence="2 3">
    <name type="scientific">Corynebacterium humireducens</name>
    <dbReference type="NCBI Taxonomy" id="1223514"/>
    <lineage>
        <taxon>Bacteria</taxon>
        <taxon>Bacillati</taxon>
        <taxon>Actinomycetota</taxon>
        <taxon>Actinomycetes</taxon>
        <taxon>Mycobacteriales</taxon>
        <taxon>Corynebacteriaceae</taxon>
        <taxon>Corynebacterium</taxon>
    </lineage>
</organism>
<feature type="transmembrane region" description="Helical" evidence="1">
    <location>
        <begin position="46"/>
        <end position="63"/>
    </location>
</feature>
<dbReference type="Proteomes" id="UP000557899">
    <property type="component" value="Unassembled WGS sequence"/>
</dbReference>
<accession>A0A7X6PLV2</accession>
<name>A0A7X6PLV2_9CORY</name>
<dbReference type="EMBL" id="JAAZHI010000042">
    <property type="protein sequence ID" value="NLA55042.1"/>
    <property type="molecule type" value="Genomic_DNA"/>
</dbReference>
<sequence>MSVLALVLALLALLAAPLSLVAGAVLLVLALLSAGGHLRRGTGRRVLGVALVCALAAGGLLVFETWERYRPPGTAAVDTAAYERPGTDRDVWLPLTAARYEVTALALLELESDADPVYSGFEPQFIDRGAERGYRVIGYRHDGYADFFDDLTLRPDTGLSSGVTGKGLGEYSRQDLGDPTIEVDGHGRATIRFRLVDPAGRRVSVDIREGVTARSVPLNVLAPIGMSSTDPEEFPLFMVNDLEFLRTRHLTSEVLVDDTPVALLDFPGPVPLQGQVRSWAKYTLDAEIMEVFPADGAEITRVRTTGDRYEEDGTRYLFAGDALERIHLADTEIVFDPPLDIAVAGKGRVTMTSYPDRGHVAGDWSVTRNGRRSELHITLDEVRVPRQRGLIYRLIVNNRSIFASWPREYSFTARLDLDTGEREAQWINADPQG</sequence>
<keyword evidence="1" id="KW-1133">Transmembrane helix</keyword>
<evidence type="ECO:0000313" key="3">
    <source>
        <dbReference type="Proteomes" id="UP000557899"/>
    </source>
</evidence>
<keyword evidence="1" id="KW-0812">Transmembrane</keyword>
<proteinExistence type="predicted"/>
<keyword evidence="1" id="KW-0472">Membrane</keyword>
<comment type="caution">
    <text evidence="2">The sequence shown here is derived from an EMBL/GenBank/DDBJ whole genome shotgun (WGS) entry which is preliminary data.</text>
</comment>
<reference evidence="2 3" key="1">
    <citation type="journal article" date="2020" name="Biotechnol. Biofuels">
        <title>New insights from the biogas microbiome by comprehensive genome-resolved metagenomics of nearly 1600 species originating from multiple anaerobic digesters.</title>
        <authorList>
            <person name="Campanaro S."/>
            <person name="Treu L."/>
            <person name="Rodriguez-R L.M."/>
            <person name="Kovalovszki A."/>
            <person name="Ziels R.M."/>
            <person name="Maus I."/>
            <person name="Zhu X."/>
            <person name="Kougias P.G."/>
            <person name="Basile A."/>
            <person name="Luo G."/>
            <person name="Schluter A."/>
            <person name="Konstantinidis K.T."/>
            <person name="Angelidaki I."/>
        </authorList>
    </citation>
    <scope>NUCLEOTIDE SEQUENCE [LARGE SCALE GENOMIC DNA]</scope>
    <source>
        <strain evidence="2">AS15tlH2ME_198</strain>
    </source>
</reference>
<gene>
    <name evidence="2" type="ORF">GX859_01885</name>
</gene>
<evidence type="ECO:0000313" key="2">
    <source>
        <dbReference type="EMBL" id="NLA55042.1"/>
    </source>
</evidence>